<dbReference type="OrthoDB" id="6784839at2759"/>
<gene>
    <name evidence="1" type="ORF">YQE_02998</name>
</gene>
<proteinExistence type="predicted"/>
<accession>N6TJH6</accession>
<organism evidence="1">
    <name type="scientific">Dendroctonus ponderosae</name>
    <name type="common">Mountain pine beetle</name>
    <dbReference type="NCBI Taxonomy" id="77166"/>
    <lineage>
        <taxon>Eukaryota</taxon>
        <taxon>Metazoa</taxon>
        <taxon>Ecdysozoa</taxon>
        <taxon>Arthropoda</taxon>
        <taxon>Hexapoda</taxon>
        <taxon>Insecta</taxon>
        <taxon>Pterygota</taxon>
        <taxon>Neoptera</taxon>
        <taxon>Endopterygota</taxon>
        <taxon>Coleoptera</taxon>
        <taxon>Polyphaga</taxon>
        <taxon>Cucujiformia</taxon>
        <taxon>Curculionidae</taxon>
        <taxon>Scolytinae</taxon>
        <taxon>Dendroctonus</taxon>
    </lineage>
</organism>
<feature type="non-terminal residue" evidence="1">
    <location>
        <position position="1"/>
    </location>
</feature>
<dbReference type="AlphaFoldDB" id="N6TJH6"/>
<sequence length="411" mass="40408">MNGLIIALATLSVAFAAPSGVLLGGHGLGLGGIGLVGPSALGVSVVGPAAHGVSLVGPSTHGAAVVGPSTLGATVVGPSAGPAAVIGASAGHSAIIGASAHGAALVGPSLGLGVGLGHGLGLGIGGLAHGVTVAGPPTVPATITGPSGTVHAAGLWGPTLAHGHARTGTYNPILCLLPASSSPLIMVALVDYGYLTIYGTCYLEVHIVYTLYNVLIFWINRVLNDFVRNAANGEGAYIPNHLVLSVDIPAPVGKQTGGSIVSPQGFAGPIVAADAAISSEPPLVDVEHISSPLPVDVKPIEIVQQDLTLVDSGRIDLGQVSTNSLSLPDVASGSVPEVEYSSSFGVLHAQELPASGRLYASTDLPPAASTLFSATTGENSLSLFSGDVAVAEALILAGHLLPPDALAESTV</sequence>
<name>N6TJH6_DENPD</name>
<dbReference type="EMBL" id="KB740475">
    <property type="protein sequence ID" value="ENN80579.1"/>
    <property type="molecule type" value="Genomic_DNA"/>
</dbReference>
<dbReference type="HOGENOM" id="CLU_669501_0_0_1"/>
<protein>
    <submittedName>
        <fullName evidence="1">Uncharacterized protein</fullName>
    </submittedName>
</protein>
<reference evidence="1" key="1">
    <citation type="journal article" date="2013" name="Genome Biol.">
        <title>Draft genome of the mountain pine beetle, Dendroctonus ponderosae Hopkins, a major forest pest.</title>
        <authorList>
            <person name="Keeling C.I."/>
            <person name="Yuen M.M."/>
            <person name="Liao N.Y."/>
            <person name="Docking T.R."/>
            <person name="Chan S.K."/>
            <person name="Taylor G.A."/>
            <person name="Palmquist D.L."/>
            <person name="Jackman S.D."/>
            <person name="Nguyen A."/>
            <person name="Li M."/>
            <person name="Henderson H."/>
            <person name="Janes J.K."/>
            <person name="Zhao Y."/>
            <person name="Pandoh P."/>
            <person name="Moore R."/>
            <person name="Sperling F.A."/>
            <person name="Huber D.P."/>
            <person name="Birol I."/>
            <person name="Jones S.J."/>
            <person name="Bohlmann J."/>
        </authorList>
    </citation>
    <scope>NUCLEOTIDE SEQUENCE</scope>
</reference>
<evidence type="ECO:0000313" key="1">
    <source>
        <dbReference type="EMBL" id="ENN80579.1"/>
    </source>
</evidence>